<name>A0A9D2B2E5_9FIRM</name>
<comment type="caution">
    <text evidence="6">The sequence shown here is derived from an EMBL/GenBank/DDBJ whole genome shotgun (WGS) entry which is preliminary data.</text>
</comment>
<reference evidence="6" key="2">
    <citation type="submission" date="2021-04" db="EMBL/GenBank/DDBJ databases">
        <authorList>
            <person name="Gilroy R."/>
        </authorList>
    </citation>
    <scope>NUCLEOTIDE SEQUENCE</scope>
    <source>
        <strain evidence="6">ChiSjej1B19-8411</strain>
    </source>
</reference>
<dbReference type="InterPro" id="IPR017871">
    <property type="entry name" value="ABC_transporter-like_CS"/>
</dbReference>
<sequence>MEEVMLDIRDVHAGYGAKDVLQGVSLSLCRGEFAALIGTNGAGKSTLLKCISGLLPVQSGEIVICGRNTQDMKAKERARMVAVVPQSYSVEYAFTVEEVVAMGRYPYQRFGKRETPEDIQAVRQAMEVTNTLEFRERLYNELSGGEKQRVILARALAQEPEIILLDEPTSALDIRHQTEVMELITRLNREQKMTVLAVLHDVNMAARYCARMILLQEGKNAADGVPSAVVTRKNMEKLYQMKLFIRKNPLFHKPEIIPVRVLREKQTDYPGHIHVICGGDGAVKILEELDDRGYELTAGVVNEGSDDCDVCRSLGIPHVEIPPFTPVTREAQEKNLELMKDAEIILVSDIPFGEDNLGNLDGLENMKGKLFFHRNALSEDYTGGKLVERLKSLGAQKKIVYFGDHDEFLRRIEELFPREEKEESRDAD</sequence>
<dbReference type="CDD" id="cd03214">
    <property type="entry name" value="ABC_Iron-Siderophores_B12_Hemin"/>
    <property type="match status" value="1"/>
</dbReference>
<dbReference type="PROSITE" id="PS50893">
    <property type="entry name" value="ABC_TRANSPORTER_2"/>
    <property type="match status" value="1"/>
</dbReference>
<dbReference type="InterPro" id="IPR003439">
    <property type="entry name" value="ABC_transporter-like_ATP-bd"/>
</dbReference>
<dbReference type="SUPFAM" id="SSF52540">
    <property type="entry name" value="P-loop containing nucleoside triphosphate hydrolases"/>
    <property type="match status" value="1"/>
</dbReference>
<keyword evidence="3 6" id="KW-0067">ATP-binding</keyword>
<dbReference type="InterPro" id="IPR027417">
    <property type="entry name" value="P-loop_NTPase"/>
</dbReference>
<dbReference type="Proteomes" id="UP000886817">
    <property type="component" value="Unassembled WGS sequence"/>
</dbReference>
<reference evidence="6" key="1">
    <citation type="journal article" date="2021" name="PeerJ">
        <title>Extensive microbial diversity within the chicken gut microbiome revealed by metagenomics and culture.</title>
        <authorList>
            <person name="Gilroy R."/>
            <person name="Ravi A."/>
            <person name="Getino M."/>
            <person name="Pursley I."/>
            <person name="Horton D.L."/>
            <person name="Alikhan N.F."/>
            <person name="Baker D."/>
            <person name="Gharbi K."/>
            <person name="Hall N."/>
            <person name="Watson M."/>
            <person name="Adriaenssens E.M."/>
            <person name="Foster-Nyarko E."/>
            <person name="Jarju S."/>
            <person name="Secka A."/>
            <person name="Antonio M."/>
            <person name="Oren A."/>
            <person name="Chaudhuri R.R."/>
            <person name="La Ragione R."/>
            <person name="Hildebrand F."/>
            <person name="Pallen M.J."/>
        </authorList>
    </citation>
    <scope>NUCLEOTIDE SEQUENCE</scope>
    <source>
        <strain evidence="6">ChiSjej1B19-8411</strain>
    </source>
</reference>
<dbReference type="Gene3D" id="3.40.50.300">
    <property type="entry name" value="P-loop containing nucleotide triphosphate hydrolases"/>
    <property type="match status" value="1"/>
</dbReference>
<dbReference type="PROSITE" id="PS00211">
    <property type="entry name" value="ABC_TRANSPORTER_1"/>
    <property type="match status" value="1"/>
</dbReference>
<proteinExistence type="predicted"/>
<keyword evidence="4" id="KW-1278">Translocase</keyword>
<dbReference type="SMART" id="SM00382">
    <property type="entry name" value="AAA"/>
    <property type="match status" value="1"/>
</dbReference>
<gene>
    <name evidence="6" type="ORF">IAA45_04635</name>
</gene>
<evidence type="ECO:0000259" key="5">
    <source>
        <dbReference type="PROSITE" id="PS50893"/>
    </source>
</evidence>
<evidence type="ECO:0000256" key="1">
    <source>
        <dbReference type="ARBA" id="ARBA00022448"/>
    </source>
</evidence>
<keyword evidence="2" id="KW-0547">Nucleotide-binding</keyword>
<evidence type="ECO:0000256" key="2">
    <source>
        <dbReference type="ARBA" id="ARBA00022741"/>
    </source>
</evidence>
<feature type="domain" description="ABC transporter" evidence="5">
    <location>
        <begin position="6"/>
        <end position="242"/>
    </location>
</feature>
<evidence type="ECO:0000313" key="7">
    <source>
        <dbReference type="Proteomes" id="UP000886817"/>
    </source>
</evidence>
<dbReference type="AlphaFoldDB" id="A0A9D2B2E5"/>
<dbReference type="EMBL" id="DXEX01000105">
    <property type="protein sequence ID" value="HIX58987.1"/>
    <property type="molecule type" value="Genomic_DNA"/>
</dbReference>
<dbReference type="GO" id="GO:0005524">
    <property type="term" value="F:ATP binding"/>
    <property type="evidence" value="ECO:0007669"/>
    <property type="project" value="UniProtKB-KW"/>
</dbReference>
<organism evidence="6 7">
    <name type="scientific">Candidatus Blautia gallistercoris</name>
    <dbReference type="NCBI Taxonomy" id="2838490"/>
    <lineage>
        <taxon>Bacteria</taxon>
        <taxon>Bacillati</taxon>
        <taxon>Bacillota</taxon>
        <taxon>Clostridia</taxon>
        <taxon>Lachnospirales</taxon>
        <taxon>Lachnospiraceae</taxon>
        <taxon>Blautia</taxon>
    </lineage>
</organism>
<dbReference type="FunFam" id="3.40.50.300:FF:000134">
    <property type="entry name" value="Iron-enterobactin ABC transporter ATP-binding protein"/>
    <property type="match status" value="1"/>
</dbReference>
<dbReference type="GO" id="GO:0016887">
    <property type="term" value="F:ATP hydrolysis activity"/>
    <property type="evidence" value="ECO:0007669"/>
    <property type="project" value="InterPro"/>
</dbReference>
<evidence type="ECO:0000256" key="4">
    <source>
        <dbReference type="ARBA" id="ARBA00022967"/>
    </source>
</evidence>
<dbReference type="PANTHER" id="PTHR42794">
    <property type="entry name" value="HEMIN IMPORT ATP-BINDING PROTEIN HMUV"/>
    <property type="match status" value="1"/>
</dbReference>
<dbReference type="NCBIfam" id="NF010068">
    <property type="entry name" value="PRK13548.1"/>
    <property type="match status" value="1"/>
</dbReference>
<dbReference type="PANTHER" id="PTHR42794:SF1">
    <property type="entry name" value="HEMIN IMPORT ATP-BINDING PROTEIN HMUV"/>
    <property type="match status" value="1"/>
</dbReference>
<dbReference type="InterPro" id="IPR003593">
    <property type="entry name" value="AAA+_ATPase"/>
</dbReference>
<accession>A0A9D2B2E5</accession>
<protein>
    <submittedName>
        <fullName evidence="6">Heme ABC transporter ATP-binding protein</fullName>
    </submittedName>
</protein>
<keyword evidence="1" id="KW-0813">Transport</keyword>
<evidence type="ECO:0000256" key="3">
    <source>
        <dbReference type="ARBA" id="ARBA00022840"/>
    </source>
</evidence>
<dbReference type="Pfam" id="PF00005">
    <property type="entry name" value="ABC_tran"/>
    <property type="match status" value="1"/>
</dbReference>
<evidence type="ECO:0000313" key="6">
    <source>
        <dbReference type="EMBL" id="HIX58987.1"/>
    </source>
</evidence>